<gene>
    <name evidence="2" type="ORF">E3N88_42946</name>
</gene>
<organism evidence="2 3">
    <name type="scientific">Mikania micrantha</name>
    <name type="common">bitter vine</name>
    <dbReference type="NCBI Taxonomy" id="192012"/>
    <lineage>
        <taxon>Eukaryota</taxon>
        <taxon>Viridiplantae</taxon>
        <taxon>Streptophyta</taxon>
        <taxon>Embryophyta</taxon>
        <taxon>Tracheophyta</taxon>
        <taxon>Spermatophyta</taxon>
        <taxon>Magnoliopsida</taxon>
        <taxon>eudicotyledons</taxon>
        <taxon>Gunneridae</taxon>
        <taxon>Pentapetalae</taxon>
        <taxon>asterids</taxon>
        <taxon>campanulids</taxon>
        <taxon>Asterales</taxon>
        <taxon>Asteraceae</taxon>
        <taxon>Asteroideae</taxon>
        <taxon>Heliantheae alliance</taxon>
        <taxon>Eupatorieae</taxon>
        <taxon>Mikania</taxon>
    </lineage>
</organism>
<proteinExistence type="predicted"/>
<dbReference type="AlphaFoldDB" id="A0A5N6LGC7"/>
<dbReference type="InterPro" id="IPR001584">
    <property type="entry name" value="Integrase_cat-core"/>
</dbReference>
<dbReference type="EMBL" id="SZYD01000833">
    <property type="protein sequence ID" value="KAD1358619.1"/>
    <property type="molecule type" value="Genomic_DNA"/>
</dbReference>
<comment type="caution">
    <text evidence="2">The sequence shown here is derived from an EMBL/GenBank/DDBJ whole genome shotgun (WGS) entry which is preliminary data.</text>
</comment>
<dbReference type="Pfam" id="PF24626">
    <property type="entry name" value="SH3_Tf2-1"/>
    <property type="match status" value="1"/>
</dbReference>
<dbReference type="InterPro" id="IPR012337">
    <property type="entry name" value="RNaseH-like_sf"/>
</dbReference>
<dbReference type="PANTHER" id="PTHR45835">
    <property type="entry name" value="YALI0A06105P"/>
    <property type="match status" value="1"/>
</dbReference>
<dbReference type="InterPro" id="IPR036397">
    <property type="entry name" value="RNaseH_sf"/>
</dbReference>
<accession>A0A5N6LGC7</accession>
<evidence type="ECO:0000313" key="3">
    <source>
        <dbReference type="Proteomes" id="UP000326396"/>
    </source>
</evidence>
<keyword evidence="3" id="KW-1185">Reference proteome</keyword>
<dbReference type="PANTHER" id="PTHR45835:SF99">
    <property type="entry name" value="CHROMO DOMAIN-CONTAINING PROTEIN-RELATED"/>
    <property type="match status" value="1"/>
</dbReference>
<dbReference type="GO" id="GO:0003676">
    <property type="term" value="F:nucleic acid binding"/>
    <property type="evidence" value="ECO:0007669"/>
    <property type="project" value="InterPro"/>
</dbReference>
<dbReference type="Gene3D" id="3.30.420.10">
    <property type="entry name" value="Ribonuclease H-like superfamily/Ribonuclease H"/>
    <property type="match status" value="1"/>
</dbReference>
<protein>
    <recommendedName>
        <fullName evidence="1">Integrase catalytic domain-containing protein</fullName>
    </recommendedName>
</protein>
<dbReference type="SUPFAM" id="SSF53098">
    <property type="entry name" value="Ribonuclease H-like"/>
    <property type="match status" value="1"/>
</dbReference>
<evidence type="ECO:0000259" key="1">
    <source>
        <dbReference type="PROSITE" id="PS50994"/>
    </source>
</evidence>
<feature type="domain" description="Integrase catalytic" evidence="1">
    <location>
        <begin position="1"/>
        <end position="75"/>
    </location>
</feature>
<name>A0A5N6LGC7_9ASTR</name>
<dbReference type="GO" id="GO:0015074">
    <property type="term" value="P:DNA integration"/>
    <property type="evidence" value="ECO:0007669"/>
    <property type="project" value="InterPro"/>
</dbReference>
<dbReference type="Proteomes" id="UP000326396">
    <property type="component" value="Unassembled WGS sequence"/>
</dbReference>
<reference evidence="2 3" key="1">
    <citation type="submission" date="2019-05" db="EMBL/GenBank/DDBJ databases">
        <title>Mikania micrantha, genome provides insights into the molecular mechanism of rapid growth.</title>
        <authorList>
            <person name="Liu B."/>
        </authorList>
    </citation>
    <scope>NUCLEOTIDE SEQUENCE [LARGE SCALE GENOMIC DNA]</scope>
    <source>
        <strain evidence="2">NLD-2019</strain>
        <tissue evidence="2">Leaf</tissue>
    </source>
</reference>
<dbReference type="PROSITE" id="PS50994">
    <property type="entry name" value="INTEGRASE"/>
    <property type="match status" value="1"/>
</dbReference>
<sequence length="178" mass="20887">MGREELGLLISIVYHPQIDGQSERTIQTLEDTLRACIIDFGGSWDDYLPLTEFSYNNSYHSSIGMPAYEILYGRKCRTPVLRRSWDRQNSYVDKHRRIIEFQVRDIGLLKVSLWKGSVTYRIELPEELNDIHDTFHVLYLRKCLANESVYMPLEDLEIYDKMKYVEQPITILTGKSTS</sequence>
<evidence type="ECO:0000313" key="2">
    <source>
        <dbReference type="EMBL" id="KAD1358619.1"/>
    </source>
</evidence>
<dbReference type="InterPro" id="IPR056924">
    <property type="entry name" value="SH3_Tf2-1"/>
</dbReference>
<dbReference type="OrthoDB" id="532959at2759"/>